<accession>A0ABW3M1L8</accession>
<keyword evidence="4" id="KW-1185">Reference proteome</keyword>
<dbReference type="RefSeq" id="WP_162377025.1">
    <property type="nucleotide sequence ID" value="NZ_JBHTKN010000008.1"/>
</dbReference>
<dbReference type="EMBL" id="JBHTKN010000008">
    <property type="protein sequence ID" value="MFD1043254.1"/>
    <property type="molecule type" value="Genomic_DNA"/>
</dbReference>
<dbReference type="InterPro" id="IPR055592">
    <property type="entry name" value="DUF7168"/>
</dbReference>
<protein>
    <submittedName>
        <fullName evidence="3">DUF2786 domain-containing protein</fullName>
    </submittedName>
</protein>
<dbReference type="Pfam" id="PF23771">
    <property type="entry name" value="DUF7168"/>
    <property type="match status" value="1"/>
</dbReference>
<evidence type="ECO:0000259" key="1">
    <source>
        <dbReference type="Pfam" id="PF10979"/>
    </source>
</evidence>
<feature type="domain" description="DUF7168" evidence="2">
    <location>
        <begin position="68"/>
        <end position="192"/>
    </location>
</feature>
<proteinExistence type="predicted"/>
<sequence length="234" mass="25580">MELSVMNREQALRKVLACLRMAESATSNPHEAAAAMRQAQALMQRYGLDEGDLAAGKVAFESAPTRQRGAVVPQSLACLAEVVANTYSCRVVQTRGELRTQLVFAGSPARARVAAYAFAVLRRVMDKDRLAHTRRVVKRDRKAARGEQFALGWVAAVRMNLPKQEMGESEAREIDLAIRQAMGEVRGTQPRQLTSRKGINTDSVAGFVKGTQARVAQGLEARQNGAFAQLEVQS</sequence>
<feature type="domain" description="DUF2786" evidence="1">
    <location>
        <begin position="11"/>
        <end position="50"/>
    </location>
</feature>
<evidence type="ECO:0000313" key="3">
    <source>
        <dbReference type="EMBL" id="MFD1043254.1"/>
    </source>
</evidence>
<organism evidence="3 4">
    <name type="scientific">Pseudoxanthomonas kaohsiungensis</name>
    <dbReference type="NCBI Taxonomy" id="283923"/>
    <lineage>
        <taxon>Bacteria</taxon>
        <taxon>Pseudomonadati</taxon>
        <taxon>Pseudomonadota</taxon>
        <taxon>Gammaproteobacteria</taxon>
        <taxon>Lysobacterales</taxon>
        <taxon>Lysobacteraceae</taxon>
        <taxon>Pseudoxanthomonas</taxon>
    </lineage>
</organism>
<gene>
    <name evidence="3" type="ORF">ACFQ2N_12945</name>
</gene>
<reference evidence="4" key="1">
    <citation type="journal article" date="2019" name="Int. J. Syst. Evol. Microbiol.">
        <title>The Global Catalogue of Microorganisms (GCM) 10K type strain sequencing project: providing services to taxonomists for standard genome sequencing and annotation.</title>
        <authorList>
            <consortium name="The Broad Institute Genomics Platform"/>
            <consortium name="The Broad Institute Genome Sequencing Center for Infectious Disease"/>
            <person name="Wu L."/>
            <person name="Ma J."/>
        </authorList>
    </citation>
    <scope>NUCLEOTIDE SEQUENCE [LARGE SCALE GENOMIC DNA]</scope>
    <source>
        <strain evidence="4">CCUG 55854</strain>
    </source>
</reference>
<dbReference type="Pfam" id="PF10979">
    <property type="entry name" value="DUF2786"/>
    <property type="match status" value="1"/>
</dbReference>
<evidence type="ECO:0000259" key="2">
    <source>
        <dbReference type="Pfam" id="PF23771"/>
    </source>
</evidence>
<dbReference type="Proteomes" id="UP001597033">
    <property type="component" value="Unassembled WGS sequence"/>
</dbReference>
<name>A0ABW3M1L8_9GAMM</name>
<comment type="caution">
    <text evidence="3">The sequence shown here is derived from an EMBL/GenBank/DDBJ whole genome shotgun (WGS) entry which is preliminary data.</text>
</comment>
<evidence type="ECO:0000313" key="4">
    <source>
        <dbReference type="Proteomes" id="UP001597033"/>
    </source>
</evidence>
<dbReference type="InterPro" id="IPR024498">
    <property type="entry name" value="DUF2786"/>
</dbReference>